<dbReference type="AlphaFoldDB" id="A0A8J7WVX1"/>
<protein>
    <submittedName>
        <fullName evidence="1">Uncharacterized protein</fullName>
    </submittedName>
</protein>
<dbReference type="Proteomes" id="UP000677913">
    <property type="component" value="Unassembled WGS sequence"/>
</dbReference>
<organism evidence="1 2">
    <name type="scientific">Actinocrinis puniceicyclus</name>
    <dbReference type="NCBI Taxonomy" id="977794"/>
    <lineage>
        <taxon>Bacteria</taxon>
        <taxon>Bacillati</taxon>
        <taxon>Actinomycetota</taxon>
        <taxon>Actinomycetes</taxon>
        <taxon>Catenulisporales</taxon>
        <taxon>Actinospicaceae</taxon>
        <taxon>Actinocrinis</taxon>
    </lineage>
</organism>
<comment type="caution">
    <text evidence="1">The sequence shown here is derived from an EMBL/GenBank/DDBJ whole genome shotgun (WGS) entry which is preliminary data.</text>
</comment>
<evidence type="ECO:0000313" key="2">
    <source>
        <dbReference type="Proteomes" id="UP000677913"/>
    </source>
</evidence>
<evidence type="ECO:0000313" key="1">
    <source>
        <dbReference type="EMBL" id="MBS2967124.1"/>
    </source>
</evidence>
<proteinExistence type="predicted"/>
<reference evidence="1" key="1">
    <citation type="submission" date="2021-04" db="EMBL/GenBank/DDBJ databases">
        <title>Genome based classification of Actinospica acidithermotolerans sp. nov., an actinobacterium isolated from an Indonesian hot spring.</title>
        <authorList>
            <person name="Kusuma A.B."/>
            <person name="Putra K.E."/>
            <person name="Nafisah S."/>
            <person name="Loh J."/>
            <person name="Nouioui I."/>
            <person name="Goodfellow M."/>
        </authorList>
    </citation>
    <scope>NUCLEOTIDE SEQUENCE</scope>
    <source>
        <strain evidence="1">DSM 45618</strain>
    </source>
</reference>
<keyword evidence="2" id="KW-1185">Reference proteome</keyword>
<dbReference type="RefSeq" id="WP_211472828.1">
    <property type="nucleotide sequence ID" value="NZ_JAGSXH010000328.1"/>
</dbReference>
<name>A0A8J7WVX1_9ACTN</name>
<gene>
    <name evidence="1" type="ORF">KGA66_29100</name>
</gene>
<accession>A0A8J7WVX1</accession>
<sequence>MFDPFTDPAVLVHEVDGPVFEDSWHRFDPGDDARRCPVCGQGRAQERGESQRKQRPWIRYACGDVIAQEITAG</sequence>
<dbReference type="EMBL" id="JAGSXH010000328">
    <property type="protein sequence ID" value="MBS2967124.1"/>
    <property type="molecule type" value="Genomic_DNA"/>
</dbReference>